<evidence type="ECO:0000313" key="2">
    <source>
        <dbReference type="EMBL" id="MBM2356867.1"/>
    </source>
</evidence>
<gene>
    <name evidence="2" type="ORF">JQX14_20130</name>
</gene>
<organism evidence="2 3">
    <name type="scientific">Pseudosulfitobacter pseudonitzschiae</name>
    <dbReference type="NCBI Taxonomy" id="1402135"/>
    <lineage>
        <taxon>Bacteria</taxon>
        <taxon>Pseudomonadati</taxon>
        <taxon>Pseudomonadota</taxon>
        <taxon>Alphaproteobacteria</taxon>
        <taxon>Rhodobacterales</taxon>
        <taxon>Roseobacteraceae</taxon>
        <taxon>Pseudosulfitobacter</taxon>
    </lineage>
</organism>
<evidence type="ECO:0000259" key="1">
    <source>
        <dbReference type="Pfam" id="PF09917"/>
    </source>
</evidence>
<evidence type="ECO:0000313" key="3">
    <source>
        <dbReference type="Proteomes" id="UP000809337"/>
    </source>
</evidence>
<dbReference type="PANTHER" id="PTHR36919">
    <property type="entry name" value="BLR1215 PROTEIN"/>
    <property type="match status" value="1"/>
</dbReference>
<dbReference type="PANTHER" id="PTHR36919:SF2">
    <property type="entry name" value="BLL6627 PROTEIN"/>
    <property type="match status" value="1"/>
</dbReference>
<feature type="domain" description="DUF2147" evidence="1">
    <location>
        <begin position="38"/>
        <end position="138"/>
    </location>
</feature>
<dbReference type="InterPro" id="IPR019223">
    <property type="entry name" value="DUF2147"/>
</dbReference>
<comment type="caution">
    <text evidence="2">The sequence shown here is derived from an EMBL/GenBank/DDBJ whole genome shotgun (WGS) entry which is preliminary data.</text>
</comment>
<accession>A0A9Q2NQ28</accession>
<dbReference type="Gene3D" id="2.40.128.520">
    <property type="match status" value="1"/>
</dbReference>
<dbReference type="Proteomes" id="UP000809337">
    <property type="component" value="Unassembled WGS sequence"/>
</dbReference>
<dbReference type="EMBL" id="JAFBWN010000022">
    <property type="protein sequence ID" value="MBM2356867.1"/>
    <property type="molecule type" value="Genomic_DNA"/>
</dbReference>
<dbReference type="Pfam" id="PF09917">
    <property type="entry name" value="DUF2147"/>
    <property type="match status" value="1"/>
</dbReference>
<name>A0A9Q2NQ28_9RHOB</name>
<protein>
    <submittedName>
        <fullName evidence="2">DUF2147 domain-containing protein</fullName>
    </submittedName>
</protein>
<dbReference type="RefSeq" id="WP_231035710.1">
    <property type="nucleotide sequence ID" value="NZ_JAJNGX010000022.1"/>
</dbReference>
<reference evidence="2" key="1">
    <citation type="submission" date="2021-01" db="EMBL/GenBank/DDBJ databases">
        <title>Diatom-associated Roseobacters Show Island Model of Population Structure.</title>
        <authorList>
            <person name="Qu L."/>
            <person name="Feng X."/>
            <person name="Chen Y."/>
            <person name="Li L."/>
            <person name="Wang X."/>
            <person name="Hu Z."/>
            <person name="Wang H."/>
            <person name="Luo H."/>
        </authorList>
    </citation>
    <scope>NUCLEOTIDE SEQUENCE</scope>
    <source>
        <strain evidence="2">SM26-45</strain>
    </source>
</reference>
<dbReference type="AlphaFoldDB" id="A0A9Q2NQ28"/>
<sequence>MIVILNASGGVTPRLGTALLGGALALWAGAVQAGSPVGTWKTQPDKKGQTAYVVAKPCGTALCGTLTRAFDPQGNEIDHPNVGKRLFWDMVPQGDGFAGRAYVPAHKREYDGTLKVSGRTMTVKGCLGLVCQSQTWSRVE</sequence>
<proteinExistence type="predicted"/>